<proteinExistence type="inferred from homology"/>
<dbReference type="InterPro" id="IPR005563">
    <property type="entry name" value="A_protein"/>
</dbReference>
<keyword evidence="4" id="KW-0946">Virion</keyword>
<reference evidence="8" key="1">
    <citation type="submission" date="2020-09" db="EMBL/GenBank/DDBJ databases">
        <title>Leviviricetes taxonomy.</title>
        <authorList>
            <person name="Stockdale S.R."/>
            <person name="Callanan J."/>
            <person name="Adriaenssens E.M."/>
            <person name="Kuhn J.H."/>
            <person name="Rumnieks J."/>
            <person name="Shkoporov A."/>
            <person name="Draper L.A."/>
            <person name="Ross P."/>
            <person name="Hill C."/>
        </authorList>
    </citation>
    <scope>NUCLEOTIDE SEQUENCE</scope>
</reference>
<keyword evidence="9" id="KW-1185">Reference proteome</keyword>
<accession>A0A8S5KZZ3</accession>
<keyword evidence="3" id="KW-1161">Viral attachment to host cell</keyword>
<sequence length="474" mass="54119">MSEDQTTFYNSYNVKYIGGSATATYVSYARNVLVRPPKVDYLRFYLANGYMPIREYEASGLRQKYIPSTLEVVETKRYTTYPYSVYGSKVETFVGNFSITVPDEPVLGLDTLHGNWYDSLWDELHADANARALDRIRSTQAGIAETIVEARQSRDMMVDAAHRVLNALNAVRRRRFREAAEHLGMGEVPPGIKRRRPPKVSKSKYLTDNWLAYRYGWTPLYITVAEAMKVTHDHVSRGVVRVVKGKSARTYTGWRDAPTALDAPFDNVVQGIPPRTYVNTTVRITGLKSYKVQSQYVVRFDNNNVVTADRLGLLNVAGLAWELVPYSFVVDWFINIGDLLSDMTALAGSTVLSRGKTYFYEKSIERTSYYRTFHSQFYPSKKTSNYINASMTVGKHSRADWKMKRWVYTTAEPRTVQFSNGLNMVRLADAFGLARGLLTNKQWAALTLRGWVPRTPSVPNRSKRSNKWLGYEHL</sequence>
<dbReference type="RefSeq" id="YP_010769690.1">
    <property type="nucleotide sequence ID" value="NC_074048.1"/>
</dbReference>
<evidence type="ECO:0000313" key="8">
    <source>
        <dbReference type="EMBL" id="DAD50772.1"/>
    </source>
</evidence>
<keyword evidence="2" id="KW-0945">Host-virus interaction</keyword>
<dbReference type="GO" id="GO:0039666">
    <property type="term" value="P:virion attachment to host cell pilus"/>
    <property type="evidence" value="ECO:0007669"/>
    <property type="project" value="UniProtKB-KW"/>
</dbReference>
<evidence type="ECO:0000256" key="1">
    <source>
        <dbReference type="ARBA" id="ARBA00004328"/>
    </source>
</evidence>
<evidence type="ECO:0000256" key="7">
    <source>
        <dbReference type="ARBA" id="ARBA00035110"/>
    </source>
</evidence>
<gene>
    <name evidence="8" type="primary">SRR5208570_3_1</name>
</gene>
<dbReference type="Pfam" id="PF03863">
    <property type="entry name" value="Phage_mat-A"/>
    <property type="match status" value="1"/>
</dbReference>
<evidence type="ECO:0000256" key="3">
    <source>
        <dbReference type="ARBA" id="ARBA00022804"/>
    </source>
</evidence>
<evidence type="ECO:0000256" key="6">
    <source>
        <dbReference type="ARBA" id="ARBA00023296"/>
    </source>
</evidence>
<evidence type="ECO:0000256" key="2">
    <source>
        <dbReference type="ARBA" id="ARBA00022581"/>
    </source>
</evidence>
<dbReference type="KEGG" id="vg:80398782"/>
<organism evidence="8 9">
    <name type="scientific">ssRNA phage SRR5208570_3</name>
    <dbReference type="NCBI Taxonomy" id="2786380"/>
    <lineage>
        <taxon>Viruses</taxon>
        <taxon>Riboviria</taxon>
        <taxon>Orthornavirae</taxon>
        <taxon>Lenarviricota</taxon>
        <taxon>Leviviricetes</taxon>
        <taxon>Norzivirales</taxon>
        <taxon>Fiersviridae</taxon>
        <taxon>Palsdevirus</taxon>
        <taxon>Palsdevirus asienecus</taxon>
    </lineage>
</organism>
<dbReference type="GO" id="GO:0044423">
    <property type="term" value="C:virion component"/>
    <property type="evidence" value="ECO:0007669"/>
    <property type="project" value="UniProtKB-KW"/>
</dbReference>
<keyword evidence="5" id="KW-1175">Viral attachment to host cell pilus</keyword>
<evidence type="ECO:0000313" key="9">
    <source>
        <dbReference type="Proteomes" id="UP000679068"/>
    </source>
</evidence>
<evidence type="ECO:0000256" key="5">
    <source>
        <dbReference type="ARBA" id="ARBA00023104"/>
    </source>
</evidence>
<comment type="similarity">
    <text evidence="7">Belongs to the Leviviricetes maturation protein family.</text>
</comment>
<evidence type="ECO:0000256" key="4">
    <source>
        <dbReference type="ARBA" id="ARBA00022844"/>
    </source>
</evidence>
<protein>
    <submittedName>
        <fullName evidence="8">Maturation protein</fullName>
    </submittedName>
</protein>
<dbReference type="EMBL" id="BK013623">
    <property type="protein sequence ID" value="DAD50772.1"/>
    <property type="molecule type" value="Genomic_RNA"/>
</dbReference>
<keyword evidence="6" id="KW-1160">Virus entry into host cell</keyword>
<dbReference type="GeneID" id="80398782"/>
<dbReference type="Proteomes" id="UP000679068">
    <property type="component" value="Segment"/>
</dbReference>
<name>A0A8S5KZZ3_9VIRU</name>
<comment type="subcellular location">
    <subcellularLocation>
        <location evidence="1">Virion</location>
    </subcellularLocation>
</comment>